<feature type="region of interest" description="Disordered" evidence="1">
    <location>
        <begin position="35"/>
        <end position="65"/>
    </location>
</feature>
<accession>A0ABD1IIP6</accession>
<gene>
    <name evidence="2" type="ORF">AAHA92_00192</name>
</gene>
<comment type="caution">
    <text evidence="2">The sequence shown here is derived from an EMBL/GenBank/DDBJ whole genome shotgun (WGS) entry which is preliminary data.</text>
</comment>
<keyword evidence="3" id="KW-1185">Reference proteome</keyword>
<dbReference type="EMBL" id="JBEAFC010000001">
    <property type="protein sequence ID" value="KAL1568594.1"/>
    <property type="molecule type" value="Genomic_DNA"/>
</dbReference>
<dbReference type="Proteomes" id="UP001567538">
    <property type="component" value="Unassembled WGS sequence"/>
</dbReference>
<reference evidence="2 3" key="1">
    <citation type="submission" date="2024-06" db="EMBL/GenBank/DDBJ databases">
        <title>A chromosome level genome sequence of Diviner's sage (Salvia divinorum).</title>
        <authorList>
            <person name="Ford S.A."/>
            <person name="Ro D.-K."/>
            <person name="Ness R.W."/>
            <person name="Phillips M.A."/>
        </authorList>
    </citation>
    <scope>NUCLEOTIDE SEQUENCE [LARGE SCALE GENOMIC DNA]</scope>
    <source>
        <strain evidence="2">SAF-2024a</strain>
        <tissue evidence="2">Leaf</tissue>
    </source>
</reference>
<proteinExistence type="predicted"/>
<protein>
    <submittedName>
        <fullName evidence="2">Uncharacterized protein</fullName>
    </submittedName>
</protein>
<dbReference type="AlphaFoldDB" id="A0ABD1IIP6"/>
<evidence type="ECO:0000256" key="1">
    <source>
        <dbReference type="SAM" id="MobiDB-lite"/>
    </source>
</evidence>
<organism evidence="2 3">
    <name type="scientific">Salvia divinorum</name>
    <name type="common">Maria pastora</name>
    <name type="synonym">Diviner's sage</name>
    <dbReference type="NCBI Taxonomy" id="28513"/>
    <lineage>
        <taxon>Eukaryota</taxon>
        <taxon>Viridiplantae</taxon>
        <taxon>Streptophyta</taxon>
        <taxon>Embryophyta</taxon>
        <taxon>Tracheophyta</taxon>
        <taxon>Spermatophyta</taxon>
        <taxon>Magnoliopsida</taxon>
        <taxon>eudicotyledons</taxon>
        <taxon>Gunneridae</taxon>
        <taxon>Pentapetalae</taxon>
        <taxon>asterids</taxon>
        <taxon>lamiids</taxon>
        <taxon>Lamiales</taxon>
        <taxon>Lamiaceae</taxon>
        <taxon>Nepetoideae</taxon>
        <taxon>Mentheae</taxon>
        <taxon>Salviinae</taxon>
        <taxon>Salvia</taxon>
        <taxon>Salvia subgen. Calosphace</taxon>
    </lineage>
</organism>
<name>A0ABD1IIP6_SALDI</name>
<feature type="compositionally biased region" description="Polar residues" evidence="1">
    <location>
        <begin position="35"/>
        <end position="46"/>
    </location>
</feature>
<evidence type="ECO:0000313" key="3">
    <source>
        <dbReference type="Proteomes" id="UP001567538"/>
    </source>
</evidence>
<evidence type="ECO:0000313" key="2">
    <source>
        <dbReference type="EMBL" id="KAL1568594.1"/>
    </source>
</evidence>
<sequence length="178" mass="19421">MLGVTTSALADQSAPQNAAIIVGRLRAISARFHRTSSVTRQDSTATPLRDLVPSPRSTRQRADGRCCTRNPPSLVLVSLRPIPSSSRSAAAKGFIRSPPRSLLCRRRCPIAVRFTRPSSGVDGTLSELSSLNLDVLVADVWGVELSHFGESPFGLTKVFTSLFLLFLFLPLEDLERFD</sequence>